<dbReference type="OrthoDB" id="2789670at2759"/>
<dbReference type="Pfam" id="PF00067">
    <property type="entry name" value="p450"/>
    <property type="match status" value="1"/>
</dbReference>
<evidence type="ECO:0000256" key="1">
    <source>
        <dbReference type="ARBA" id="ARBA00010617"/>
    </source>
</evidence>
<dbReference type="InterPro" id="IPR036396">
    <property type="entry name" value="Cyt_P450_sf"/>
</dbReference>
<dbReference type="GO" id="GO:0004497">
    <property type="term" value="F:monooxygenase activity"/>
    <property type="evidence" value="ECO:0007669"/>
    <property type="project" value="InterPro"/>
</dbReference>
<dbReference type="Gene3D" id="1.10.630.10">
    <property type="entry name" value="Cytochrome P450"/>
    <property type="match status" value="1"/>
</dbReference>
<dbReference type="AlphaFoldDB" id="A0A438BZM6"/>
<dbReference type="EMBL" id="QGNW01002589">
    <property type="protein sequence ID" value="RVW16403.1"/>
    <property type="molecule type" value="Genomic_DNA"/>
</dbReference>
<evidence type="ECO:0000313" key="3">
    <source>
        <dbReference type="Proteomes" id="UP000288805"/>
    </source>
</evidence>
<comment type="similarity">
    <text evidence="1">Belongs to the cytochrome P450 family.</text>
</comment>
<dbReference type="SUPFAM" id="SSF48264">
    <property type="entry name" value="Cytochrome P450"/>
    <property type="match status" value="1"/>
</dbReference>
<dbReference type="GO" id="GO:0016705">
    <property type="term" value="F:oxidoreductase activity, acting on paired donors, with incorporation or reduction of molecular oxygen"/>
    <property type="evidence" value="ECO:0007669"/>
    <property type="project" value="InterPro"/>
</dbReference>
<reference evidence="2 3" key="1">
    <citation type="journal article" date="2018" name="PLoS Genet.">
        <title>Population sequencing reveals clonal diversity and ancestral inbreeding in the grapevine cultivar Chardonnay.</title>
        <authorList>
            <person name="Roach M.J."/>
            <person name="Johnson D.L."/>
            <person name="Bohlmann J."/>
            <person name="van Vuuren H.J."/>
            <person name="Jones S.J."/>
            <person name="Pretorius I.S."/>
            <person name="Schmidt S.A."/>
            <person name="Borneman A.R."/>
        </authorList>
    </citation>
    <scope>NUCLEOTIDE SEQUENCE [LARGE SCALE GENOMIC DNA]</scope>
    <source>
        <strain evidence="3">cv. Chardonnay</strain>
        <tissue evidence="2">Leaf</tissue>
    </source>
</reference>
<dbReference type="GO" id="GO:0020037">
    <property type="term" value="F:heme binding"/>
    <property type="evidence" value="ECO:0007669"/>
    <property type="project" value="InterPro"/>
</dbReference>
<dbReference type="InterPro" id="IPR001128">
    <property type="entry name" value="Cyt_P450"/>
</dbReference>
<organism evidence="2 3">
    <name type="scientific">Vitis vinifera</name>
    <name type="common">Grape</name>
    <dbReference type="NCBI Taxonomy" id="29760"/>
    <lineage>
        <taxon>Eukaryota</taxon>
        <taxon>Viridiplantae</taxon>
        <taxon>Streptophyta</taxon>
        <taxon>Embryophyta</taxon>
        <taxon>Tracheophyta</taxon>
        <taxon>Spermatophyta</taxon>
        <taxon>Magnoliopsida</taxon>
        <taxon>eudicotyledons</taxon>
        <taxon>Gunneridae</taxon>
        <taxon>Pentapetalae</taxon>
        <taxon>rosids</taxon>
        <taxon>Vitales</taxon>
        <taxon>Vitaceae</taxon>
        <taxon>Viteae</taxon>
        <taxon>Vitis</taxon>
    </lineage>
</organism>
<dbReference type="PANTHER" id="PTHR47950">
    <property type="entry name" value="CYTOCHROME P450, FAMILY 76, SUBFAMILY C, POLYPEPTIDE 5-RELATED"/>
    <property type="match status" value="1"/>
</dbReference>
<accession>A0A438BZM6</accession>
<sequence length="63" mass="7211">MLDDVWQELVVADTDTSRVTAEWAMGESMKKIPEELTTEINQNTLKDSDLQKLPYLQACLKEP</sequence>
<dbReference type="GO" id="GO:0005506">
    <property type="term" value="F:iron ion binding"/>
    <property type="evidence" value="ECO:0007669"/>
    <property type="project" value="InterPro"/>
</dbReference>
<dbReference type="PANTHER" id="PTHR47950:SF6">
    <property type="entry name" value="CYTOCHROME P450"/>
    <property type="match status" value="1"/>
</dbReference>
<protein>
    <submittedName>
        <fullName evidence="2">Uncharacterized protein</fullName>
    </submittedName>
</protein>
<proteinExistence type="inferred from homology"/>
<name>A0A438BZM6_VITVI</name>
<evidence type="ECO:0000313" key="2">
    <source>
        <dbReference type="EMBL" id="RVW16403.1"/>
    </source>
</evidence>
<dbReference type="Proteomes" id="UP000288805">
    <property type="component" value="Unassembled WGS sequence"/>
</dbReference>
<comment type="caution">
    <text evidence="2">The sequence shown here is derived from an EMBL/GenBank/DDBJ whole genome shotgun (WGS) entry which is preliminary data.</text>
</comment>
<gene>
    <name evidence="2" type="ORF">CK203_067859</name>
</gene>